<dbReference type="GO" id="GO:0003985">
    <property type="term" value="F:acetyl-CoA C-acetyltransferase activity"/>
    <property type="evidence" value="ECO:0007669"/>
    <property type="project" value="UniProtKB-EC"/>
</dbReference>
<dbReference type="SUPFAM" id="SSF53901">
    <property type="entry name" value="Thiolase-like"/>
    <property type="match status" value="1"/>
</dbReference>
<reference evidence="6" key="1">
    <citation type="journal article" date="2019" name="Int. J. Syst. Evol. Microbiol.">
        <title>The Global Catalogue of Microorganisms (GCM) 10K type strain sequencing project: providing services to taxonomists for standard genome sequencing and annotation.</title>
        <authorList>
            <consortium name="The Broad Institute Genomics Platform"/>
            <consortium name="The Broad Institute Genome Sequencing Center for Infectious Disease"/>
            <person name="Wu L."/>
            <person name="Ma J."/>
        </authorList>
    </citation>
    <scope>NUCLEOTIDE SEQUENCE [LARGE SCALE GENOMIC DNA]</scope>
    <source>
        <strain evidence="6">JCM 31696</strain>
    </source>
</reference>
<organism evidence="5 6">
    <name type="scientific">Actinomadura adrarensis</name>
    <dbReference type="NCBI Taxonomy" id="1819600"/>
    <lineage>
        <taxon>Bacteria</taxon>
        <taxon>Bacillati</taxon>
        <taxon>Actinomycetota</taxon>
        <taxon>Actinomycetes</taxon>
        <taxon>Streptosporangiales</taxon>
        <taxon>Thermomonosporaceae</taxon>
        <taxon>Actinomadura</taxon>
    </lineage>
</organism>
<protein>
    <submittedName>
        <fullName evidence="5">Acetyl-CoA C-acyltransferase</fullName>
        <ecNumber evidence="5">2.3.1.9</ecNumber>
    </submittedName>
</protein>
<dbReference type="EMBL" id="JBHTIR010002200">
    <property type="protein sequence ID" value="MFD0853479.1"/>
    <property type="molecule type" value="Genomic_DNA"/>
</dbReference>
<dbReference type="Proteomes" id="UP001597083">
    <property type="component" value="Unassembled WGS sequence"/>
</dbReference>
<sequence length="154" mass="15955">MPEAVIVAMARSPIGRAHKGSLKDMRADDLLVQMVDAALRQVPGLDPASIDDIMVGCAQPAGEQGYNLARHVAIGIGLDGVPGTVVQRYCASSVQTTRMALHAIKAGEGHTFISAGVECVSRYGLGKSDGMEGTHNPRYAPAEARTSARSGAGA</sequence>
<dbReference type="InterPro" id="IPR050215">
    <property type="entry name" value="Thiolase-like_sf_Thiolase"/>
</dbReference>
<keyword evidence="5" id="KW-0012">Acyltransferase</keyword>
<evidence type="ECO:0000259" key="4">
    <source>
        <dbReference type="Pfam" id="PF00108"/>
    </source>
</evidence>
<feature type="region of interest" description="Disordered" evidence="3">
    <location>
        <begin position="130"/>
        <end position="154"/>
    </location>
</feature>
<keyword evidence="1" id="KW-0276">Fatty acid metabolism</keyword>
<keyword evidence="6" id="KW-1185">Reference proteome</keyword>
<feature type="domain" description="Thiolase N-terminal" evidence="4">
    <location>
        <begin position="5"/>
        <end position="128"/>
    </location>
</feature>
<comment type="caution">
    <text evidence="5">The sequence shown here is derived from an EMBL/GenBank/DDBJ whole genome shotgun (WGS) entry which is preliminary data.</text>
</comment>
<dbReference type="PANTHER" id="PTHR43853">
    <property type="entry name" value="3-KETOACYL-COA THIOLASE, PEROXISOMAL"/>
    <property type="match status" value="1"/>
</dbReference>
<dbReference type="InterPro" id="IPR016039">
    <property type="entry name" value="Thiolase-like"/>
</dbReference>
<proteinExistence type="predicted"/>
<dbReference type="PANTHER" id="PTHR43853:SF8">
    <property type="entry name" value="3-KETOACYL-COA THIOLASE, PEROXISOMAL"/>
    <property type="match status" value="1"/>
</dbReference>
<evidence type="ECO:0000256" key="2">
    <source>
        <dbReference type="ARBA" id="ARBA00023098"/>
    </source>
</evidence>
<evidence type="ECO:0000313" key="6">
    <source>
        <dbReference type="Proteomes" id="UP001597083"/>
    </source>
</evidence>
<feature type="non-terminal residue" evidence="5">
    <location>
        <position position="154"/>
    </location>
</feature>
<accession>A0ABW3CHP3</accession>
<dbReference type="InterPro" id="IPR020616">
    <property type="entry name" value="Thiolase_N"/>
</dbReference>
<gene>
    <name evidence="5" type="ORF">ACFQ07_14675</name>
</gene>
<evidence type="ECO:0000313" key="5">
    <source>
        <dbReference type="EMBL" id="MFD0853479.1"/>
    </source>
</evidence>
<evidence type="ECO:0000256" key="1">
    <source>
        <dbReference type="ARBA" id="ARBA00022832"/>
    </source>
</evidence>
<dbReference type="Pfam" id="PF00108">
    <property type="entry name" value="Thiolase_N"/>
    <property type="match status" value="1"/>
</dbReference>
<dbReference type="EC" id="2.3.1.9" evidence="5"/>
<name>A0ABW3CHP3_9ACTN</name>
<evidence type="ECO:0000256" key="3">
    <source>
        <dbReference type="SAM" id="MobiDB-lite"/>
    </source>
</evidence>
<keyword evidence="2" id="KW-0443">Lipid metabolism</keyword>
<dbReference type="Gene3D" id="3.40.47.10">
    <property type="match status" value="1"/>
</dbReference>
<keyword evidence="5" id="KW-0808">Transferase</keyword>